<dbReference type="EMBL" id="JAAXLS010000003">
    <property type="protein sequence ID" value="NKQ52717.1"/>
    <property type="molecule type" value="Genomic_DNA"/>
</dbReference>
<dbReference type="PANTHER" id="PTHR30188:SF13">
    <property type="entry name" value="CONSERVED HYPOTHETICAL INTEGRAL MEMBRANE PROTEIN YRBE3B"/>
    <property type="match status" value="1"/>
</dbReference>
<protein>
    <submittedName>
        <fullName evidence="2">ABC transporter permease</fullName>
    </submittedName>
</protein>
<reference evidence="2 3" key="1">
    <citation type="submission" date="2020-04" db="EMBL/GenBank/DDBJ databases">
        <title>Novel species.</title>
        <authorList>
            <person name="Teo W.F.A."/>
            <person name="Lipun K."/>
            <person name="Srisuk N."/>
            <person name="Duangmal K."/>
        </authorList>
    </citation>
    <scope>NUCLEOTIDE SEQUENCE [LARGE SCALE GENOMIC DNA]</scope>
    <source>
        <strain evidence="2 3">K13G38</strain>
    </source>
</reference>
<dbReference type="Pfam" id="PF02405">
    <property type="entry name" value="MlaE"/>
    <property type="match status" value="1"/>
</dbReference>
<feature type="transmembrane region" description="Helical" evidence="1">
    <location>
        <begin position="208"/>
        <end position="231"/>
    </location>
</feature>
<organism evidence="2 3">
    <name type="scientific">Amycolatopsis acididurans</name>
    <dbReference type="NCBI Taxonomy" id="2724524"/>
    <lineage>
        <taxon>Bacteria</taxon>
        <taxon>Bacillati</taxon>
        <taxon>Actinomycetota</taxon>
        <taxon>Actinomycetes</taxon>
        <taxon>Pseudonocardiales</taxon>
        <taxon>Pseudonocardiaceae</taxon>
        <taxon>Amycolatopsis</taxon>
    </lineage>
</organism>
<evidence type="ECO:0000256" key="1">
    <source>
        <dbReference type="SAM" id="Phobius"/>
    </source>
</evidence>
<feature type="transmembrane region" description="Helical" evidence="1">
    <location>
        <begin position="251"/>
        <end position="269"/>
    </location>
</feature>
<evidence type="ECO:0000313" key="3">
    <source>
        <dbReference type="Proteomes" id="UP000715441"/>
    </source>
</evidence>
<feature type="transmembrane region" description="Helical" evidence="1">
    <location>
        <begin position="20"/>
        <end position="38"/>
    </location>
</feature>
<name>A0ABX1J350_9PSEU</name>
<keyword evidence="1" id="KW-0472">Membrane</keyword>
<feature type="transmembrane region" description="Helical" evidence="1">
    <location>
        <begin position="158"/>
        <end position="187"/>
    </location>
</feature>
<keyword evidence="1" id="KW-0812">Transmembrane</keyword>
<gene>
    <name evidence="2" type="ORF">HFP15_07465</name>
</gene>
<keyword evidence="3" id="KW-1185">Reference proteome</keyword>
<dbReference type="InterPro" id="IPR030802">
    <property type="entry name" value="Permease_MalE"/>
</dbReference>
<evidence type="ECO:0000313" key="2">
    <source>
        <dbReference type="EMBL" id="NKQ52717.1"/>
    </source>
</evidence>
<feature type="transmembrane region" description="Helical" evidence="1">
    <location>
        <begin position="59"/>
        <end position="82"/>
    </location>
</feature>
<dbReference type="PANTHER" id="PTHR30188">
    <property type="entry name" value="ABC TRANSPORTER PERMEASE PROTEIN-RELATED"/>
    <property type="match status" value="1"/>
</dbReference>
<sequence length="279" mass="29390">MTVHLVRTVGRGGFGQLVRIGQQFAFYVGAVFAVPRTLKRYWRQVMRLTAEISFGSGAILAGGGTVGVIFAMSFVAGTQVGIEGFRGLDLVGLSPLAGVMSAVANTRELAPIVASIALATKVGTGFTAQLGAMRISDEVDALESMSVPPVSFLVTTRMLAAFIAVVPLYLVGLFASYVATGITVVNLNGQSSGTYDYYFSLFLPPQDVLYSLLKAVFFAGIVTLVHCYHGFFASGGPEGVGRAAGRALRTSIVLIMTADVVLTILLWGLHQTLPGMAPQ</sequence>
<keyword evidence="1" id="KW-1133">Transmembrane helix</keyword>
<accession>A0ABX1J350</accession>
<comment type="caution">
    <text evidence="2">The sequence shown here is derived from an EMBL/GenBank/DDBJ whole genome shotgun (WGS) entry which is preliminary data.</text>
</comment>
<dbReference type="Proteomes" id="UP000715441">
    <property type="component" value="Unassembled WGS sequence"/>
</dbReference>
<dbReference type="RefSeq" id="WP_168512870.1">
    <property type="nucleotide sequence ID" value="NZ_JAAXLS010000003.1"/>
</dbReference>
<proteinExistence type="predicted"/>